<dbReference type="EMBL" id="RCZI01000012">
    <property type="protein sequence ID" value="TPG22220.1"/>
    <property type="molecule type" value="Genomic_DNA"/>
</dbReference>
<dbReference type="CDD" id="cd03392">
    <property type="entry name" value="PAP2_like_2"/>
    <property type="match status" value="1"/>
</dbReference>
<evidence type="ECO:0000313" key="4">
    <source>
        <dbReference type="Proteomes" id="UP000319212"/>
    </source>
</evidence>
<accession>A0A502DBW7</accession>
<protein>
    <submittedName>
        <fullName evidence="3">Phosphatase PAP2 family protein</fullName>
    </submittedName>
</protein>
<dbReference type="Pfam" id="PF01569">
    <property type="entry name" value="PAP2"/>
    <property type="match status" value="1"/>
</dbReference>
<organism evidence="3 4">
    <name type="scientific">Variovorax guangxiensis</name>
    <dbReference type="NCBI Taxonomy" id="1775474"/>
    <lineage>
        <taxon>Bacteria</taxon>
        <taxon>Pseudomonadati</taxon>
        <taxon>Pseudomonadota</taxon>
        <taxon>Betaproteobacteria</taxon>
        <taxon>Burkholderiales</taxon>
        <taxon>Comamonadaceae</taxon>
        <taxon>Variovorax</taxon>
    </lineage>
</organism>
<evidence type="ECO:0000259" key="2">
    <source>
        <dbReference type="SMART" id="SM00014"/>
    </source>
</evidence>
<dbReference type="PANTHER" id="PTHR14969">
    <property type="entry name" value="SPHINGOSINE-1-PHOSPHATE PHOSPHOHYDROLASE"/>
    <property type="match status" value="1"/>
</dbReference>
<proteinExistence type="predicted"/>
<dbReference type="Gene3D" id="1.20.144.10">
    <property type="entry name" value="Phosphatidic acid phosphatase type 2/haloperoxidase"/>
    <property type="match status" value="1"/>
</dbReference>
<feature type="transmembrane region" description="Helical" evidence="1">
    <location>
        <begin position="20"/>
        <end position="38"/>
    </location>
</feature>
<feature type="transmembrane region" description="Helical" evidence="1">
    <location>
        <begin position="144"/>
        <end position="161"/>
    </location>
</feature>
<dbReference type="Proteomes" id="UP000319212">
    <property type="component" value="Unassembled WGS sequence"/>
</dbReference>
<dbReference type="SMART" id="SM00014">
    <property type="entry name" value="acidPPc"/>
    <property type="match status" value="1"/>
</dbReference>
<gene>
    <name evidence="3" type="ORF">EAH82_21155</name>
</gene>
<keyword evidence="1" id="KW-0472">Membrane</keyword>
<feature type="transmembrane region" description="Helical" evidence="1">
    <location>
        <begin position="118"/>
        <end position="137"/>
    </location>
</feature>
<comment type="caution">
    <text evidence="3">The sequence shown here is derived from an EMBL/GenBank/DDBJ whole genome shotgun (WGS) entry which is preliminary data.</text>
</comment>
<feature type="transmembrane region" description="Helical" evidence="1">
    <location>
        <begin position="181"/>
        <end position="203"/>
    </location>
</feature>
<evidence type="ECO:0000313" key="3">
    <source>
        <dbReference type="EMBL" id="TPG22220.1"/>
    </source>
</evidence>
<keyword evidence="1" id="KW-0812">Transmembrane</keyword>
<feature type="transmembrane region" description="Helical" evidence="1">
    <location>
        <begin position="241"/>
        <end position="262"/>
    </location>
</feature>
<feature type="domain" description="Phosphatidic acid phosphatase type 2/haloperoxidase" evidence="2">
    <location>
        <begin position="145"/>
        <end position="256"/>
    </location>
</feature>
<dbReference type="SUPFAM" id="SSF48317">
    <property type="entry name" value="Acid phosphatase/Vanadium-dependent haloperoxidase"/>
    <property type="match status" value="1"/>
</dbReference>
<name>A0A502DBW7_9BURK</name>
<dbReference type="PANTHER" id="PTHR14969:SF13">
    <property type="entry name" value="AT30094P"/>
    <property type="match status" value="1"/>
</dbReference>
<dbReference type="InterPro" id="IPR000326">
    <property type="entry name" value="PAP2/HPO"/>
</dbReference>
<keyword evidence="1" id="KW-1133">Transmembrane helix</keyword>
<evidence type="ECO:0000256" key="1">
    <source>
        <dbReference type="SAM" id="Phobius"/>
    </source>
</evidence>
<dbReference type="RefSeq" id="WP_140845196.1">
    <property type="nucleotide sequence ID" value="NZ_RCZI01000012.1"/>
</dbReference>
<feature type="transmembrane region" description="Helical" evidence="1">
    <location>
        <begin position="215"/>
        <end position="235"/>
    </location>
</feature>
<sequence>MSETPLLITWAQAAAPHALPLFLIALLTAVLAGGAACVGFQRRHAARTVEAEPRSPRMLLSLALGFSAIVVAAALFAWIAERATPMHTLGRADQWLADGIAATLPWGALRAFSVLTHFGDRAVLIALGVGVALALLWRRHTGLALGWAVALLGNAALNPMLKHLFERARPVHEHGLTVEDGYSFPSGHSSGSMVVYGMLLYLALQLLPPRWHAPAVMATIAVILTTACSRIFLQVHFASDVVAGLLSGGTWLLVCVSSVEYAQRRKRRKRRRVHR</sequence>
<dbReference type="AlphaFoldDB" id="A0A502DBW7"/>
<dbReference type="OrthoDB" id="9780918at2"/>
<feature type="transmembrane region" description="Helical" evidence="1">
    <location>
        <begin position="59"/>
        <end position="80"/>
    </location>
</feature>
<dbReference type="InterPro" id="IPR036938">
    <property type="entry name" value="PAP2/HPO_sf"/>
</dbReference>
<reference evidence="3 4" key="1">
    <citation type="journal article" date="2019" name="Environ. Microbiol.">
        <title>Species interactions and distinct microbial communities in high Arctic permafrost affected cryosols are associated with the CH4 and CO2 gas fluxes.</title>
        <authorList>
            <person name="Altshuler I."/>
            <person name="Hamel J."/>
            <person name="Turney S."/>
            <person name="Magnuson E."/>
            <person name="Levesque R."/>
            <person name="Greer C."/>
            <person name="Whyte L.G."/>
        </authorList>
    </citation>
    <scope>NUCLEOTIDE SEQUENCE [LARGE SCALE GENOMIC DNA]</scope>
    <source>
        <strain evidence="3 4">S06.C</strain>
    </source>
</reference>